<organism evidence="6">
    <name type="scientific">freshwater metagenome</name>
    <dbReference type="NCBI Taxonomy" id="449393"/>
    <lineage>
        <taxon>unclassified sequences</taxon>
        <taxon>metagenomes</taxon>
        <taxon>ecological metagenomes</taxon>
    </lineage>
</organism>
<evidence type="ECO:0000256" key="4">
    <source>
        <dbReference type="ARBA" id="ARBA00022807"/>
    </source>
</evidence>
<evidence type="ECO:0000313" key="6">
    <source>
        <dbReference type="EMBL" id="CAB4963355.1"/>
    </source>
</evidence>
<dbReference type="Gene3D" id="3.90.1720.10">
    <property type="entry name" value="endopeptidase domain like (from Nostoc punctiforme)"/>
    <property type="match status" value="1"/>
</dbReference>
<evidence type="ECO:0000256" key="1">
    <source>
        <dbReference type="ARBA" id="ARBA00007074"/>
    </source>
</evidence>
<dbReference type="AlphaFoldDB" id="A0A6J7L650"/>
<keyword evidence="4" id="KW-0788">Thiol protease</keyword>
<dbReference type="GO" id="GO:0006508">
    <property type="term" value="P:proteolysis"/>
    <property type="evidence" value="ECO:0007669"/>
    <property type="project" value="UniProtKB-KW"/>
</dbReference>
<dbReference type="InterPro" id="IPR000064">
    <property type="entry name" value="NLP_P60_dom"/>
</dbReference>
<name>A0A6J7L650_9ZZZZ</name>
<protein>
    <submittedName>
        <fullName evidence="6">Unannotated protein</fullName>
    </submittedName>
</protein>
<evidence type="ECO:0000256" key="3">
    <source>
        <dbReference type="ARBA" id="ARBA00022801"/>
    </source>
</evidence>
<dbReference type="EMBL" id="CAFBNF010000337">
    <property type="protein sequence ID" value="CAB4963355.1"/>
    <property type="molecule type" value="Genomic_DNA"/>
</dbReference>
<sequence length="122" mass="12609">MVFGYRLGMPLARTVGVSGALPRRAFEMAGSAPGTVLVSSPTRPALPTALQAGDLVFFDASTTDGTQIDHTGIYLGSDSSGRARFISSRQTADGPTLGDVGGASVITGTGYWATAFRAVRRL</sequence>
<dbReference type="InterPro" id="IPR038765">
    <property type="entry name" value="Papain-like_cys_pep_sf"/>
</dbReference>
<reference evidence="6" key="1">
    <citation type="submission" date="2020-05" db="EMBL/GenBank/DDBJ databases">
        <authorList>
            <person name="Chiriac C."/>
            <person name="Salcher M."/>
            <person name="Ghai R."/>
            <person name="Kavagutti S V."/>
        </authorList>
    </citation>
    <scope>NUCLEOTIDE SEQUENCE</scope>
</reference>
<gene>
    <name evidence="6" type="ORF">UFOPK3773_02146</name>
</gene>
<accession>A0A6J7L650</accession>
<evidence type="ECO:0000256" key="2">
    <source>
        <dbReference type="ARBA" id="ARBA00022670"/>
    </source>
</evidence>
<keyword evidence="2" id="KW-0645">Protease</keyword>
<comment type="similarity">
    <text evidence="1">Belongs to the peptidase C40 family.</text>
</comment>
<keyword evidence="3" id="KW-0378">Hydrolase</keyword>
<proteinExistence type="inferred from homology"/>
<feature type="domain" description="NlpC/P60" evidence="5">
    <location>
        <begin position="45"/>
        <end position="78"/>
    </location>
</feature>
<dbReference type="GO" id="GO:0008234">
    <property type="term" value="F:cysteine-type peptidase activity"/>
    <property type="evidence" value="ECO:0007669"/>
    <property type="project" value="UniProtKB-KW"/>
</dbReference>
<dbReference type="SUPFAM" id="SSF54001">
    <property type="entry name" value="Cysteine proteinases"/>
    <property type="match status" value="1"/>
</dbReference>
<evidence type="ECO:0000259" key="5">
    <source>
        <dbReference type="Pfam" id="PF00877"/>
    </source>
</evidence>
<dbReference type="Pfam" id="PF00877">
    <property type="entry name" value="NLPC_P60"/>
    <property type="match status" value="1"/>
</dbReference>